<dbReference type="HOGENOM" id="CLU_042505_1_1_6"/>
<dbReference type="OrthoDB" id="9807574at2"/>
<dbReference type="EMBL" id="APRN01000028">
    <property type="protein sequence ID" value="ENX62173.1"/>
    <property type="molecule type" value="Genomic_DNA"/>
</dbReference>
<comment type="caution">
    <text evidence="2">The sequence shown here is derived from an EMBL/GenBank/DDBJ whole genome shotgun (WGS) entry which is preliminary data.</text>
</comment>
<name>N8XP00_9GAMM</name>
<dbReference type="EMBL" id="APPH01000004">
    <property type="protein sequence ID" value="ENV10774.1"/>
    <property type="molecule type" value="Genomic_DNA"/>
</dbReference>
<gene>
    <name evidence="3" type="ORF">F902_00367</name>
    <name evidence="2" type="ORF">F966_00550</name>
</gene>
<proteinExistence type="predicted"/>
<dbReference type="PANTHER" id="PTHR36920:SF1">
    <property type="entry name" value="OUTER MEMBRANE PROTEIN W"/>
    <property type="match status" value="1"/>
</dbReference>
<dbReference type="PANTHER" id="PTHR36920">
    <property type="match status" value="1"/>
</dbReference>
<dbReference type="eggNOG" id="COG3047">
    <property type="taxonomic scope" value="Bacteria"/>
</dbReference>
<dbReference type="PATRIC" id="fig|1144672.3.peg.527"/>
<evidence type="ECO:0000313" key="3">
    <source>
        <dbReference type="EMBL" id="ENX62173.1"/>
    </source>
</evidence>
<evidence type="ECO:0008006" key="6">
    <source>
        <dbReference type="Google" id="ProtNLM"/>
    </source>
</evidence>
<protein>
    <recommendedName>
        <fullName evidence="6">Outer membrane protein W</fullName>
    </recommendedName>
</protein>
<accession>N9RW50</accession>
<organism evidence="2 5">
    <name type="scientific">Acinetobacter higginsii</name>
    <dbReference type="NCBI Taxonomy" id="70347"/>
    <lineage>
        <taxon>Bacteria</taxon>
        <taxon>Pseudomonadati</taxon>
        <taxon>Pseudomonadota</taxon>
        <taxon>Gammaproteobacteria</taxon>
        <taxon>Moraxellales</taxon>
        <taxon>Moraxellaceae</taxon>
        <taxon>Acinetobacter</taxon>
    </lineage>
</organism>
<dbReference type="PATRIC" id="fig|1217700.3.peg.338"/>
<evidence type="ECO:0000313" key="2">
    <source>
        <dbReference type="EMBL" id="ENV10774.1"/>
    </source>
</evidence>
<keyword evidence="1" id="KW-0732">Signal</keyword>
<accession>N8XP00</accession>
<dbReference type="AlphaFoldDB" id="N8XP00"/>
<dbReference type="RefSeq" id="WP_004802248.1">
    <property type="nucleotide sequence ID" value="NZ_JAKZGA010000020.1"/>
</dbReference>
<sequence length="194" mass="20893">MLKKALVVALLGLSSTAFAGGFQVKVGASVINPTADTTLAPGATVKGDDEFAFTPSVEYFFGETPFSAELLLATPINHDVLLNGEKVASVRQLPPTITAKYNFKNSTRFTPYIGVGGTAFIPWNEKGVAKDVKEAFGFAGQLGFNFQPADAKNWGVYVDVRYADISPEVTLVDGTKFDLDLNPVVYTLGYSYKF</sequence>
<reference evidence="3 4" key="2">
    <citation type="submission" date="2013-02" db="EMBL/GenBank/DDBJ databases">
        <title>The Genome Sequence of Acinetobacter sp. CIP 70.18.</title>
        <authorList>
            <consortium name="The Broad Institute Genome Sequencing Platform"/>
            <consortium name="The Broad Institute Genome Sequencing Center for Infectious Disease"/>
            <person name="Cerqueira G."/>
            <person name="Feldgarden M."/>
            <person name="Courvalin P."/>
            <person name="Perichon B."/>
            <person name="Grillot-Courvalin C."/>
            <person name="Clermont D."/>
            <person name="Rocha E."/>
            <person name="Yoon E.-J."/>
            <person name="Nemec A."/>
            <person name="Walker B."/>
            <person name="Young S.K."/>
            <person name="Zeng Q."/>
            <person name="Gargeya S."/>
            <person name="Fitzgerald M."/>
            <person name="Haas B."/>
            <person name="Abouelleil A."/>
            <person name="Alvarado L."/>
            <person name="Arachchi H.M."/>
            <person name="Berlin A.M."/>
            <person name="Chapman S.B."/>
            <person name="Dewar J."/>
            <person name="Goldberg J."/>
            <person name="Griggs A."/>
            <person name="Gujja S."/>
            <person name="Hansen M."/>
            <person name="Howarth C."/>
            <person name="Imamovic A."/>
            <person name="Larimer J."/>
            <person name="McCowan C."/>
            <person name="Murphy C."/>
            <person name="Neiman D."/>
            <person name="Pearson M."/>
            <person name="Priest M."/>
            <person name="Roberts A."/>
            <person name="Saif S."/>
            <person name="Shea T."/>
            <person name="Sisk P."/>
            <person name="Sykes S."/>
            <person name="Wortman J."/>
            <person name="Nusbaum C."/>
            <person name="Birren B."/>
        </authorList>
    </citation>
    <scope>NUCLEOTIDE SEQUENCE [LARGE SCALE GENOMIC DNA]</scope>
    <source>
        <strain evidence="3 4">CIP 70.18</strain>
    </source>
</reference>
<feature type="signal peptide" evidence="1">
    <location>
        <begin position="1"/>
        <end position="19"/>
    </location>
</feature>
<keyword evidence="4" id="KW-1185">Reference proteome</keyword>
<dbReference type="Pfam" id="PF03922">
    <property type="entry name" value="OmpW"/>
    <property type="match status" value="1"/>
</dbReference>
<feature type="chain" id="PRO_5044736918" description="Outer membrane protein W" evidence="1">
    <location>
        <begin position="20"/>
        <end position="194"/>
    </location>
</feature>
<accession>N9SX48</accession>
<dbReference type="GO" id="GO:0055085">
    <property type="term" value="P:transmembrane transport"/>
    <property type="evidence" value="ECO:0007669"/>
    <property type="project" value="TreeGrafter"/>
</dbReference>
<dbReference type="Gene3D" id="2.40.160.20">
    <property type="match status" value="1"/>
</dbReference>
<dbReference type="SUPFAM" id="SSF56925">
    <property type="entry name" value="OMPA-like"/>
    <property type="match status" value="1"/>
</dbReference>
<evidence type="ECO:0000313" key="5">
    <source>
        <dbReference type="Proteomes" id="UP000013209"/>
    </source>
</evidence>
<dbReference type="STRING" id="1144672.F966_00550"/>
<evidence type="ECO:0000313" key="4">
    <source>
        <dbReference type="Proteomes" id="UP000013084"/>
    </source>
</evidence>
<dbReference type="InterPro" id="IPR005618">
    <property type="entry name" value="OMPW"/>
</dbReference>
<dbReference type="GeneID" id="86816014"/>
<dbReference type="InterPro" id="IPR011250">
    <property type="entry name" value="OMP/PagP_B-barrel"/>
</dbReference>
<dbReference type="Proteomes" id="UP000013209">
    <property type="component" value="Unassembled WGS sequence"/>
</dbReference>
<dbReference type="Proteomes" id="UP000013084">
    <property type="component" value="Unassembled WGS sequence"/>
</dbReference>
<evidence type="ECO:0000256" key="1">
    <source>
        <dbReference type="SAM" id="SignalP"/>
    </source>
</evidence>
<dbReference type="GO" id="GO:0019867">
    <property type="term" value="C:outer membrane"/>
    <property type="evidence" value="ECO:0007669"/>
    <property type="project" value="InterPro"/>
</dbReference>
<reference evidence="2 5" key="1">
    <citation type="submission" date="2013-02" db="EMBL/GenBank/DDBJ databases">
        <title>The Genome Sequence of Acinetobacter sp. CIP 56.2.</title>
        <authorList>
            <consortium name="The Broad Institute Genome Sequencing Platform"/>
            <consortium name="The Broad Institute Genome Sequencing Center for Infectious Disease"/>
            <person name="Cerqueira G."/>
            <person name="Feldgarden M."/>
            <person name="Courvalin P."/>
            <person name="Perichon B."/>
            <person name="Grillot-Courvalin C."/>
            <person name="Clermont D."/>
            <person name="Rocha E."/>
            <person name="Yoon E.-J."/>
            <person name="Nemec A."/>
            <person name="Walker B."/>
            <person name="Young S.K."/>
            <person name="Zeng Q."/>
            <person name="Gargeya S."/>
            <person name="Fitzgerald M."/>
            <person name="Haas B."/>
            <person name="Abouelleil A."/>
            <person name="Alvarado L."/>
            <person name="Arachchi H.M."/>
            <person name="Berlin A.M."/>
            <person name="Chapman S.B."/>
            <person name="Dewar J."/>
            <person name="Goldberg J."/>
            <person name="Griggs A."/>
            <person name="Gujja S."/>
            <person name="Hansen M."/>
            <person name="Howarth C."/>
            <person name="Imamovic A."/>
            <person name="Larimer J."/>
            <person name="McCowan C."/>
            <person name="Murphy C."/>
            <person name="Neiman D."/>
            <person name="Pearson M."/>
            <person name="Priest M."/>
            <person name="Roberts A."/>
            <person name="Saif S."/>
            <person name="Shea T."/>
            <person name="Sisk P."/>
            <person name="Sykes S."/>
            <person name="Wortman J."/>
            <person name="Nusbaum C."/>
            <person name="Birren B."/>
        </authorList>
    </citation>
    <scope>NUCLEOTIDE SEQUENCE [LARGE SCALE GENOMIC DNA]</scope>
    <source>
        <strain evidence="2 5">CIP 56.2</strain>
    </source>
</reference>